<feature type="compositionally biased region" description="Polar residues" evidence="9">
    <location>
        <begin position="155"/>
        <end position="175"/>
    </location>
</feature>
<dbReference type="GO" id="GO:0009279">
    <property type="term" value="C:cell outer membrane"/>
    <property type="evidence" value="ECO:0007669"/>
    <property type="project" value="UniProtKB-SubCell"/>
</dbReference>
<sequence>MKLNKIIILFLIVIVASCTNTNPLINTAATVKGLNKNSETAEYPTEKASRIAEMPDISVFFPEDENKSKDETNSLWNIEQNSLYSDGRANKKGDILFILINEEATAKLTYSNAKTGFTNYRPVDDKIAKETTSTSQATNPRDKNIAKDKIEETTDTTPKPDSNSFDGTGDQSRGASYTGKIAARVEDVDKYGNLFIRGTKTTLLNNEIVTLEVTGYIRPNDIEIDNTIDSKYIENMEFSYNGAMYVGKPKITNIGDNKQYIEEKNTIDNTQNTGNKTNIEEKNTIDNTQNTGNKTNIENKRKKFLGIF</sequence>
<comment type="function">
    <text evidence="1">Assembles around the rod to form the L-ring and probably protects the motor/basal body from shearing forces during rotation.</text>
</comment>
<accession>A0AA46I5X1</accession>
<dbReference type="PROSITE" id="PS51257">
    <property type="entry name" value="PROKAR_LIPOPROTEIN"/>
    <property type="match status" value="1"/>
</dbReference>
<keyword evidence="11" id="KW-0282">Flagellum</keyword>
<reference evidence="11 12" key="1">
    <citation type="submission" date="2019-03" db="EMBL/GenBank/DDBJ databases">
        <title>Genomic Encyclopedia of Type Strains, Phase IV (KMG-IV): sequencing the most valuable type-strain genomes for metagenomic binning, comparative biology and taxonomic classification.</title>
        <authorList>
            <person name="Goeker M."/>
        </authorList>
    </citation>
    <scope>NUCLEOTIDE SEQUENCE [LARGE SCALE GENOMIC DNA]</scope>
    <source>
        <strain evidence="11 12">DSM 100055</strain>
    </source>
</reference>
<evidence type="ECO:0000256" key="1">
    <source>
        <dbReference type="ARBA" id="ARBA00002591"/>
    </source>
</evidence>
<evidence type="ECO:0000256" key="4">
    <source>
        <dbReference type="ARBA" id="ARBA00006929"/>
    </source>
</evidence>
<dbReference type="EMBL" id="SOBG01000002">
    <property type="protein sequence ID" value="TDT71802.1"/>
    <property type="molecule type" value="Genomic_DNA"/>
</dbReference>
<comment type="caution">
    <text evidence="11">The sequence shown here is derived from an EMBL/GenBank/DDBJ whole genome shotgun (WGS) entry which is preliminary data.</text>
</comment>
<gene>
    <name evidence="11" type="ORF">EV215_0486</name>
</gene>
<dbReference type="PANTHER" id="PTHR34933">
    <property type="entry name" value="FLAGELLAR L-RING PROTEIN"/>
    <property type="match status" value="1"/>
</dbReference>
<dbReference type="GO" id="GO:0009427">
    <property type="term" value="C:bacterial-type flagellum basal body, distal rod, L ring"/>
    <property type="evidence" value="ECO:0007669"/>
    <property type="project" value="InterPro"/>
</dbReference>
<name>A0AA46I5X1_9FUSO</name>
<dbReference type="GO" id="GO:0071973">
    <property type="term" value="P:bacterial-type flagellum-dependent cell motility"/>
    <property type="evidence" value="ECO:0007669"/>
    <property type="project" value="InterPro"/>
</dbReference>
<evidence type="ECO:0000256" key="9">
    <source>
        <dbReference type="SAM" id="MobiDB-lite"/>
    </source>
</evidence>
<evidence type="ECO:0000313" key="11">
    <source>
        <dbReference type="EMBL" id="TDT71802.1"/>
    </source>
</evidence>
<keyword evidence="6" id="KW-0472">Membrane</keyword>
<organism evidence="11 12">
    <name type="scientific">Hypnocyclicus thermotrophus</name>
    <dbReference type="NCBI Taxonomy" id="1627895"/>
    <lineage>
        <taxon>Bacteria</taxon>
        <taxon>Fusobacteriati</taxon>
        <taxon>Fusobacteriota</taxon>
        <taxon>Fusobacteriia</taxon>
        <taxon>Fusobacteriales</taxon>
        <taxon>Fusobacteriaceae</taxon>
        <taxon>Hypnocyclicus</taxon>
    </lineage>
</organism>
<feature type="signal peptide" evidence="10">
    <location>
        <begin position="1"/>
        <end position="21"/>
    </location>
</feature>
<evidence type="ECO:0000256" key="5">
    <source>
        <dbReference type="ARBA" id="ARBA00022729"/>
    </source>
</evidence>
<dbReference type="PANTHER" id="PTHR34933:SF1">
    <property type="entry name" value="FLAGELLAR L-RING PROTEIN"/>
    <property type="match status" value="1"/>
</dbReference>
<evidence type="ECO:0000256" key="7">
    <source>
        <dbReference type="ARBA" id="ARBA00023143"/>
    </source>
</evidence>
<dbReference type="RefSeq" id="WP_134112398.1">
    <property type="nucleotide sequence ID" value="NZ_SOBG01000002.1"/>
</dbReference>
<evidence type="ECO:0000256" key="8">
    <source>
        <dbReference type="ARBA" id="ARBA00023237"/>
    </source>
</evidence>
<proteinExistence type="inferred from homology"/>
<keyword evidence="11" id="KW-0966">Cell projection</keyword>
<feature type="region of interest" description="Disordered" evidence="9">
    <location>
        <begin position="129"/>
        <end position="176"/>
    </location>
</feature>
<evidence type="ECO:0000256" key="2">
    <source>
        <dbReference type="ARBA" id="ARBA00004117"/>
    </source>
</evidence>
<dbReference type="AlphaFoldDB" id="A0AA46I5X1"/>
<evidence type="ECO:0000313" key="12">
    <source>
        <dbReference type="Proteomes" id="UP000294678"/>
    </source>
</evidence>
<feature type="compositionally biased region" description="Basic and acidic residues" evidence="9">
    <location>
        <begin position="140"/>
        <end position="152"/>
    </location>
</feature>
<feature type="chain" id="PRO_5041287234" evidence="10">
    <location>
        <begin position="22"/>
        <end position="308"/>
    </location>
</feature>
<feature type="compositionally biased region" description="Polar residues" evidence="9">
    <location>
        <begin position="130"/>
        <end position="139"/>
    </location>
</feature>
<protein>
    <submittedName>
        <fullName evidence="11">Flagellar basal body L-ring protein FlgH</fullName>
    </submittedName>
</protein>
<dbReference type="GO" id="GO:0003774">
    <property type="term" value="F:cytoskeletal motor activity"/>
    <property type="evidence" value="ECO:0007669"/>
    <property type="project" value="InterPro"/>
</dbReference>
<evidence type="ECO:0000256" key="3">
    <source>
        <dbReference type="ARBA" id="ARBA00004442"/>
    </source>
</evidence>
<keyword evidence="7" id="KW-0975">Bacterial flagellum</keyword>
<evidence type="ECO:0000256" key="6">
    <source>
        <dbReference type="ARBA" id="ARBA00023136"/>
    </source>
</evidence>
<dbReference type="InterPro" id="IPR000527">
    <property type="entry name" value="Flag_Lring"/>
</dbReference>
<dbReference type="Proteomes" id="UP000294678">
    <property type="component" value="Unassembled WGS sequence"/>
</dbReference>
<keyword evidence="11" id="KW-0969">Cilium</keyword>
<keyword evidence="12" id="KW-1185">Reference proteome</keyword>
<comment type="subcellular location">
    <subcellularLocation>
        <location evidence="2">Bacterial flagellum basal body</location>
    </subcellularLocation>
    <subcellularLocation>
        <location evidence="3">Cell outer membrane</location>
    </subcellularLocation>
</comment>
<keyword evidence="5 10" id="KW-0732">Signal</keyword>
<dbReference type="Pfam" id="PF02107">
    <property type="entry name" value="FlgH"/>
    <property type="match status" value="1"/>
</dbReference>
<keyword evidence="8" id="KW-0998">Cell outer membrane</keyword>
<evidence type="ECO:0000256" key="10">
    <source>
        <dbReference type="SAM" id="SignalP"/>
    </source>
</evidence>
<comment type="similarity">
    <text evidence="4">Belongs to the FlgH family.</text>
</comment>